<protein>
    <recommendedName>
        <fullName evidence="4">DUF3307 domain-containing protein</fullName>
    </recommendedName>
</protein>
<dbReference type="AlphaFoldDB" id="A0A1F5EVT6"/>
<comment type="caution">
    <text evidence="2">The sequence shown here is derived from an EMBL/GenBank/DDBJ whole genome shotgun (WGS) entry which is preliminary data.</text>
</comment>
<accession>A0A1F5EVT6</accession>
<feature type="transmembrane region" description="Helical" evidence="1">
    <location>
        <begin position="158"/>
        <end position="178"/>
    </location>
</feature>
<feature type="transmembrane region" description="Helical" evidence="1">
    <location>
        <begin position="58"/>
        <end position="74"/>
    </location>
</feature>
<name>A0A1F5EVT6_9BACT</name>
<feature type="transmembrane region" description="Helical" evidence="1">
    <location>
        <begin position="124"/>
        <end position="146"/>
    </location>
</feature>
<dbReference type="Pfam" id="PF11750">
    <property type="entry name" value="DUF3307"/>
    <property type="match status" value="1"/>
</dbReference>
<feature type="transmembrane region" description="Helical" evidence="1">
    <location>
        <begin position="6"/>
        <end position="26"/>
    </location>
</feature>
<gene>
    <name evidence="2" type="ORF">A2Y64_03380</name>
</gene>
<proteinExistence type="predicted"/>
<dbReference type="STRING" id="1817816.A2Y64_03380"/>
<feature type="transmembrane region" description="Helical" evidence="1">
    <location>
        <begin position="33"/>
        <end position="52"/>
    </location>
</feature>
<organism evidence="2 3">
    <name type="scientific">Candidatus Coatesbacteria bacterium RBG_13_66_14</name>
    <dbReference type="NCBI Taxonomy" id="1817816"/>
    <lineage>
        <taxon>Bacteria</taxon>
        <taxon>Candidatus Coatesiibacteriota</taxon>
    </lineage>
</organism>
<keyword evidence="1" id="KW-0812">Transmembrane</keyword>
<dbReference type="EMBL" id="MFAF01000149">
    <property type="protein sequence ID" value="OGD71495.1"/>
    <property type="molecule type" value="Genomic_DNA"/>
</dbReference>
<evidence type="ECO:0000256" key="1">
    <source>
        <dbReference type="SAM" id="Phobius"/>
    </source>
</evidence>
<feature type="transmembrane region" description="Helical" evidence="1">
    <location>
        <begin position="81"/>
        <end position="104"/>
    </location>
</feature>
<reference evidence="2 3" key="1">
    <citation type="journal article" date="2016" name="Nat. Commun.">
        <title>Thousands of microbial genomes shed light on interconnected biogeochemical processes in an aquifer system.</title>
        <authorList>
            <person name="Anantharaman K."/>
            <person name="Brown C.T."/>
            <person name="Hug L.A."/>
            <person name="Sharon I."/>
            <person name="Castelle C.J."/>
            <person name="Probst A.J."/>
            <person name="Thomas B.C."/>
            <person name="Singh A."/>
            <person name="Wilkins M.J."/>
            <person name="Karaoz U."/>
            <person name="Brodie E.L."/>
            <person name="Williams K.H."/>
            <person name="Hubbard S.S."/>
            <person name="Banfield J.F."/>
        </authorList>
    </citation>
    <scope>NUCLEOTIDE SEQUENCE [LARGE SCALE GENOMIC DNA]</scope>
</reference>
<evidence type="ECO:0000313" key="2">
    <source>
        <dbReference type="EMBL" id="OGD71495.1"/>
    </source>
</evidence>
<sequence>MNTFLFYRLLLAFLLGDYLLQFDWLFRLRYTKRWGVFVHAGFHLLATLVLCLPYLHDTWFFVAVVLVQVAHGFFDKIKKQNLWAFLGDQLFHLATLVGLAWLFGKLAPVDWLPAWLDVLWKDDYLVNLLSGLLLSAYMGMILVNFINKTFRKAFTREVFSDYFRNSFLFGGLLAFSGVELGFQISPWFFLAAVAPAALLVWLARRPTDEDGSFKGAYKLDYLWMFLWAALWGAIVGLKLYP</sequence>
<evidence type="ECO:0000313" key="3">
    <source>
        <dbReference type="Proteomes" id="UP000177187"/>
    </source>
</evidence>
<feature type="transmembrane region" description="Helical" evidence="1">
    <location>
        <begin position="222"/>
        <end position="240"/>
    </location>
</feature>
<dbReference type="Proteomes" id="UP000177187">
    <property type="component" value="Unassembled WGS sequence"/>
</dbReference>
<keyword evidence="1" id="KW-0472">Membrane</keyword>
<evidence type="ECO:0008006" key="4">
    <source>
        <dbReference type="Google" id="ProtNLM"/>
    </source>
</evidence>
<keyword evidence="1" id="KW-1133">Transmembrane helix</keyword>
<dbReference type="InterPro" id="IPR021737">
    <property type="entry name" value="Phage_phiKZ_Orf197"/>
</dbReference>